<evidence type="ECO:0000313" key="5">
    <source>
        <dbReference type="EMBL" id="OEG72095.1"/>
    </source>
</evidence>
<reference evidence="5 6" key="1">
    <citation type="submission" date="2016-07" db="EMBL/GenBank/DDBJ databases">
        <title>Whole-genome of two Shewanella species isolated from a digestive organ of sea cucumber Apostichopus japonicus Selenka 1867.</title>
        <authorList>
            <person name="Hong H.-H."/>
            <person name="Choi H."/>
            <person name="Cheon S."/>
            <person name="Oh J.-S."/>
            <person name="Lee H.-G."/>
            <person name="Park C."/>
        </authorList>
    </citation>
    <scope>NUCLEOTIDE SEQUENCE [LARGE SCALE GENOMIC DNA]</scope>
    <source>
        <strain evidence="5 6">CSB03KR</strain>
    </source>
</reference>
<evidence type="ECO:0000256" key="1">
    <source>
        <dbReference type="ARBA" id="ARBA00022679"/>
    </source>
</evidence>
<dbReference type="Proteomes" id="UP000095230">
    <property type="component" value="Unassembled WGS sequence"/>
</dbReference>
<dbReference type="InterPro" id="IPR050832">
    <property type="entry name" value="Bact_Acetyltransf"/>
</dbReference>
<keyword evidence="2" id="KW-0012">Acyltransferase</keyword>
<dbReference type="SUPFAM" id="SSF55729">
    <property type="entry name" value="Acyl-CoA N-acyltransferases (Nat)"/>
    <property type="match status" value="1"/>
</dbReference>
<gene>
    <name evidence="5" type="ORF">BEL05_03625</name>
    <name evidence="4" type="ORF">TUM3794_14950</name>
</gene>
<dbReference type="InterPro" id="IPR000182">
    <property type="entry name" value="GNAT_dom"/>
</dbReference>
<reference evidence="4 7" key="2">
    <citation type="submission" date="2021-05" db="EMBL/GenBank/DDBJ databases">
        <title>Molecular characterization for Shewanella algae harboring chromosomal blaOXA-55-like strains isolated from clinical and environment sample.</title>
        <authorList>
            <person name="Ohama Y."/>
            <person name="Aoki K."/>
            <person name="Harada S."/>
            <person name="Moriya K."/>
            <person name="Ishii Y."/>
            <person name="Tateda K."/>
        </authorList>
    </citation>
    <scope>NUCLEOTIDE SEQUENCE [LARGE SCALE GENOMIC DNA]</scope>
    <source>
        <strain evidence="4 7">MBTL60-118</strain>
    </source>
</reference>
<comment type="caution">
    <text evidence="5">The sequence shown here is derived from an EMBL/GenBank/DDBJ whole genome shotgun (WGS) entry which is preliminary data.</text>
</comment>
<feature type="domain" description="N-acetyltransferase" evidence="3">
    <location>
        <begin position="3"/>
        <end position="154"/>
    </location>
</feature>
<evidence type="ECO:0000313" key="4">
    <source>
        <dbReference type="EMBL" id="GIU39588.1"/>
    </source>
</evidence>
<dbReference type="PROSITE" id="PS51186">
    <property type="entry name" value="GNAT"/>
    <property type="match status" value="1"/>
</dbReference>
<dbReference type="EMBL" id="BPEU01000009">
    <property type="protein sequence ID" value="GIU39588.1"/>
    <property type="molecule type" value="Genomic_DNA"/>
</dbReference>
<dbReference type="Gene3D" id="3.40.630.30">
    <property type="match status" value="1"/>
</dbReference>
<sequence>MSGEIKSATITELDAVALLFDEYRQFYQQEADLDLARQFINARIQHNDSVIFVALDTQGHGLGFCQLYPTFSSISACSILILSDLYVTQHARCVGLGRRLMNCVLEYAYANRITSITLETHKNNQQAQALYESLGFVLDKEFLTYSLDVERVLK</sequence>
<dbReference type="PANTHER" id="PTHR43877:SF2">
    <property type="entry name" value="AMINOALKYLPHOSPHONATE N-ACETYLTRANSFERASE-RELATED"/>
    <property type="match status" value="1"/>
</dbReference>
<dbReference type="STRING" id="23.BEL05_03625"/>
<keyword evidence="1 5" id="KW-0808">Transferase</keyword>
<dbReference type="PANTHER" id="PTHR43877">
    <property type="entry name" value="AMINOALKYLPHOSPHONATE N-ACETYLTRANSFERASE-RELATED-RELATED"/>
    <property type="match status" value="1"/>
</dbReference>
<dbReference type="OrthoDB" id="9792929at2"/>
<dbReference type="GO" id="GO:0016747">
    <property type="term" value="F:acyltransferase activity, transferring groups other than amino-acyl groups"/>
    <property type="evidence" value="ECO:0007669"/>
    <property type="project" value="InterPro"/>
</dbReference>
<dbReference type="EMBL" id="MCBT01000048">
    <property type="protein sequence ID" value="OEG72095.1"/>
    <property type="molecule type" value="Genomic_DNA"/>
</dbReference>
<evidence type="ECO:0000313" key="6">
    <source>
        <dbReference type="Proteomes" id="UP000095230"/>
    </source>
</evidence>
<evidence type="ECO:0000256" key="2">
    <source>
        <dbReference type="ARBA" id="ARBA00023315"/>
    </source>
</evidence>
<dbReference type="Pfam" id="PF00583">
    <property type="entry name" value="Acetyltransf_1"/>
    <property type="match status" value="1"/>
</dbReference>
<dbReference type="RefSeq" id="WP_069672039.1">
    <property type="nucleotide sequence ID" value="NZ_BPEU01000009.1"/>
</dbReference>
<name>A0A1E5INM9_SHECO</name>
<evidence type="ECO:0000313" key="7">
    <source>
        <dbReference type="Proteomes" id="UP000773469"/>
    </source>
</evidence>
<dbReference type="InterPro" id="IPR016181">
    <property type="entry name" value="Acyl_CoA_acyltransferase"/>
</dbReference>
<organism evidence="5 6">
    <name type="scientific">Shewanella colwelliana</name>
    <name type="common">Alteromonas colwelliana</name>
    <dbReference type="NCBI Taxonomy" id="23"/>
    <lineage>
        <taxon>Bacteria</taxon>
        <taxon>Pseudomonadati</taxon>
        <taxon>Pseudomonadota</taxon>
        <taxon>Gammaproteobacteria</taxon>
        <taxon>Alteromonadales</taxon>
        <taxon>Shewanellaceae</taxon>
        <taxon>Shewanella</taxon>
    </lineage>
</organism>
<protein>
    <submittedName>
        <fullName evidence="5">GCN5 family acetyltransferase</fullName>
    </submittedName>
    <submittedName>
        <fullName evidence="4">N-acetyltransferase GCN5</fullName>
    </submittedName>
</protein>
<dbReference type="AlphaFoldDB" id="A0A1E5INM9"/>
<dbReference type="Proteomes" id="UP000773469">
    <property type="component" value="Unassembled WGS sequence"/>
</dbReference>
<proteinExistence type="predicted"/>
<accession>A0A1E5INM9</accession>
<dbReference type="CDD" id="cd04301">
    <property type="entry name" value="NAT_SF"/>
    <property type="match status" value="1"/>
</dbReference>
<keyword evidence="7" id="KW-1185">Reference proteome</keyword>
<evidence type="ECO:0000259" key="3">
    <source>
        <dbReference type="PROSITE" id="PS51186"/>
    </source>
</evidence>